<comment type="caution">
    <text evidence="2">The sequence shown here is derived from an EMBL/GenBank/DDBJ whole genome shotgun (WGS) entry which is preliminary data.</text>
</comment>
<feature type="domain" description="VOC" evidence="1">
    <location>
        <begin position="44"/>
        <end position="161"/>
    </location>
</feature>
<name>A0A7W9AFV2_9SPHN</name>
<dbReference type="InterPro" id="IPR004360">
    <property type="entry name" value="Glyas_Fos-R_dOase_dom"/>
</dbReference>
<dbReference type="InterPro" id="IPR029068">
    <property type="entry name" value="Glyas_Bleomycin-R_OHBP_Dase"/>
</dbReference>
<keyword evidence="2" id="KW-0560">Oxidoreductase</keyword>
<dbReference type="GO" id="GO:0016829">
    <property type="term" value="F:lyase activity"/>
    <property type="evidence" value="ECO:0007669"/>
    <property type="project" value="UniProtKB-KW"/>
</dbReference>
<dbReference type="Pfam" id="PF00903">
    <property type="entry name" value="Glyoxalase"/>
    <property type="match status" value="1"/>
</dbReference>
<keyword evidence="2" id="KW-0223">Dioxygenase</keyword>
<dbReference type="InterPro" id="IPR037523">
    <property type="entry name" value="VOC_core"/>
</dbReference>
<keyword evidence="3" id="KW-1185">Reference proteome</keyword>
<dbReference type="GO" id="GO:0051213">
    <property type="term" value="F:dioxygenase activity"/>
    <property type="evidence" value="ECO:0007669"/>
    <property type="project" value="UniProtKB-KW"/>
</dbReference>
<gene>
    <name evidence="2" type="ORF">FHS49_000814</name>
</gene>
<dbReference type="EMBL" id="JACIJC010000001">
    <property type="protein sequence ID" value="MBB5684823.1"/>
    <property type="molecule type" value="Genomic_DNA"/>
</dbReference>
<dbReference type="Gene3D" id="3.10.180.10">
    <property type="entry name" value="2,3-Dihydroxybiphenyl 1,2-Dioxygenase, domain 1"/>
    <property type="match status" value="1"/>
</dbReference>
<protein>
    <submittedName>
        <fullName evidence="2">Catechol 2,3-dioxygenase-like lactoylglutathione lyase family enzyme</fullName>
    </submittedName>
</protein>
<dbReference type="AlphaFoldDB" id="A0A7W9AFV2"/>
<keyword evidence="2" id="KW-0456">Lyase</keyword>
<dbReference type="Proteomes" id="UP000549617">
    <property type="component" value="Unassembled WGS sequence"/>
</dbReference>
<dbReference type="SUPFAM" id="SSF54593">
    <property type="entry name" value="Glyoxalase/Bleomycin resistance protein/Dihydroxybiphenyl dioxygenase"/>
    <property type="match status" value="1"/>
</dbReference>
<accession>A0A7W9AFV2</accession>
<dbReference type="PROSITE" id="PS51819">
    <property type="entry name" value="VOC"/>
    <property type="match status" value="1"/>
</dbReference>
<organism evidence="2 3">
    <name type="scientific">Sphingobium boeckii</name>
    <dbReference type="NCBI Taxonomy" id="1082345"/>
    <lineage>
        <taxon>Bacteria</taxon>
        <taxon>Pseudomonadati</taxon>
        <taxon>Pseudomonadota</taxon>
        <taxon>Alphaproteobacteria</taxon>
        <taxon>Sphingomonadales</taxon>
        <taxon>Sphingomonadaceae</taxon>
        <taxon>Sphingobium</taxon>
    </lineage>
</organism>
<evidence type="ECO:0000259" key="1">
    <source>
        <dbReference type="PROSITE" id="PS51819"/>
    </source>
</evidence>
<proteinExistence type="predicted"/>
<evidence type="ECO:0000313" key="2">
    <source>
        <dbReference type="EMBL" id="MBB5684823.1"/>
    </source>
</evidence>
<sequence length="234" mass="26365">MEEVTNNVGKAITEPRHGLRKSDMDHAVISRSKREARGDVVPQLIAHIVFATNNHDEMLDWYMKVLNARIALQNPGTTFIAFDDEHHRIGIARVPRLANKNPNANGVNHIAFTYANLGALLGTYKRLAVEGIYPRWPMNHGITVSLYYQDPDGNRLELQAERFGNVADTHNYFEHNADFRANPFGAPFDPEKMLADYEDGVPDDDMLRFEPYAEGEGPMTIITSMGLGKEDVEI</sequence>
<reference evidence="2 3" key="1">
    <citation type="submission" date="2020-08" db="EMBL/GenBank/DDBJ databases">
        <title>Genomic Encyclopedia of Type Strains, Phase IV (KMG-IV): sequencing the most valuable type-strain genomes for metagenomic binning, comparative biology and taxonomic classification.</title>
        <authorList>
            <person name="Goeker M."/>
        </authorList>
    </citation>
    <scope>NUCLEOTIDE SEQUENCE [LARGE SCALE GENOMIC DNA]</scope>
    <source>
        <strain evidence="2 3">DSM 25079</strain>
    </source>
</reference>
<evidence type="ECO:0000313" key="3">
    <source>
        <dbReference type="Proteomes" id="UP000549617"/>
    </source>
</evidence>